<protein>
    <submittedName>
        <fullName evidence="1">DUF1015 domain-containing protein</fullName>
    </submittedName>
</protein>
<dbReference type="PIRSF" id="PIRSF033563">
    <property type="entry name" value="UCP033563"/>
    <property type="match status" value="1"/>
</dbReference>
<sequence length="431" mass="48715">MAEIVPIKGLRYNPKMVAHLEEVTTPPYDVIGPEAQNRFYEQHPYNIIRLELGKTYPDDDTDNNRYTRASEIFKQWQRDGILVQDSTPSLYLYRQEFSINGNTYNRTGFITGLKCVDYGRGEVLPHEETLPKAKTDRKLLLESCQANFSPIFGLYDEEEKSSQKLLLKVCQSKEPDCTVSDSTGVIHRLWAVTDIDVINKVQKNLFAKTIYIADGHHRYETALKHAEEMKAKGHDGYGHIMITLVNLHDDGLIILPTHRMIKNTSAEDLTRLLAESNKYFIIEKVAADAGALEDRLNETSKSAFAIYAGGDQAYFLTLRPDCYPETLYGLDKSLHWRKLDVAILHSMLLENVLGLGSAERASGDFITYTRNGKDTIDKVKNGDFCFSVLMRPTQVEQVTDVAGAGDKMPQKSTYFYPKLITGLVINPLGSK</sequence>
<organism evidence="1 2">
    <name type="scientific">Metallumcola ferriviriculae</name>
    <dbReference type="NCBI Taxonomy" id="3039180"/>
    <lineage>
        <taxon>Bacteria</taxon>
        <taxon>Bacillati</taxon>
        <taxon>Bacillota</taxon>
        <taxon>Clostridia</taxon>
        <taxon>Neomoorellales</taxon>
        <taxon>Desulfitibacteraceae</taxon>
        <taxon>Metallumcola</taxon>
    </lineage>
</organism>
<dbReference type="PANTHER" id="PTHR36454">
    <property type="entry name" value="LMO2823 PROTEIN"/>
    <property type="match status" value="1"/>
</dbReference>
<dbReference type="KEGG" id="dbc:MFMK1_002060"/>
<dbReference type="PANTHER" id="PTHR36454:SF1">
    <property type="entry name" value="DUF1015 DOMAIN-CONTAINING PROTEIN"/>
    <property type="match status" value="1"/>
</dbReference>
<gene>
    <name evidence="1" type="ORF">MFMK1_002060</name>
</gene>
<dbReference type="Pfam" id="PF06245">
    <property type="entry name" value="DUF1015"/>
    <property type="match status" value="1"/>
</dbReference>
<dbReference type="InterPro" id="IPR008323">
    <property type="entry name" value="UCP033563"/>
</dbReference>
<accession>A0AAU0UPW8</accession>
<dbReference type="AlphaFoldDB" id="A0AAU0UPW8"/>
<keyword evidence="2" id="KW-1185">Reference proteome</keyword>
<evidence type="ECO:0000313" key="1">
    <source>
        <dbReference type="EMBL" id="WRO22235.1"/>
    </source>
</evidence>
<proteinExistence type="predicted"/>
<evidence type="ECO:0000313" key="2">
    <source>
        <dbReference type="Proteomes" id="UP001329915"/>
    </source>
</evidence>
<dbReference type="Proteomes" id="UP001329915">
    <property type="component" value="Chromosome"/>
</dbReference>
<dbReference type="EMBL" id="CP121694">
    <property type="protein sequence ID" value="WRO22235.1"/>
    <property type="molecule type" value="Genomic_DNA"/>
</dbReference>
<dbReference type="RefSeq" id="WP_366921652.1">
    <property type="nucleotide sequence ID" value="NZ_CP121694.1"/>
</dbReference>
<reference evidence="1 2" key="1">
    <citation type="submission" date="2023-04" db="EMBL/GenBank/DDBJ databases">
        <authorList>
            <person name="Hsu D."/>
        </authorList>
    </citation>
    <scope>NUCLEOTIDE SEQUENCE [LARGE SCALE GENOMIC DNA]</scope>
    <source>
        <strain evidence="1 2">MK1</strain>
    </source>
</reference>
<name>A0AAU0UPW8_9FIRM</name>